<name>Q1IVC5_KORVE</name>
<dbReference type="RefSeq" id="WP_011520977.1">
    <property type="nucleotide sequence ID" value="NC_008009.1"/>
</dbReference>
<dbReference type="STRING" id="204669.Acid345_0170"/>
<dbReference type="AlphaFoldDB" id="Q1IVC5"/>
<sequence length="127" mass="13824">MLVVVLAIVIIVVGVFALLPGYLIVIARRKVTRMEPWDVPRLHQYSLSLQILCYGSFVYLALSQIAQSFNLVTSEPLGVPIPLALGLACIANIAMAARSGPLRDLLITNGLLIVVNVWLLLAVTSTW</sequence>
<dbReference type="EnsemblBacteria" id="ABF39175">
    <property type="protein sequence ID" value="ABF39175"/>
    <property type="gene ID" value="Acid345_0170"/>
</dbReference>
<protein>
    <submittedName>
        <fullName evidence="2">Uncharacterized protein</fullName>
    </submittedName>
</protein>
<dbReference type="HOGENOM" id="CLU_1967645_0_0_0"/>
<evidence type="ECO:0000313" key="2">
    <source>
        <dbReference type="EMBL" id="ABF39175.1"/>
    </source>
</evidence>
<dbReference type="Proteomes" id="UP000002432">
    <property type="component" value="Chromosome"/>
</dbReference>
<feature type="transmembrane region" description="Helical" evidence="1">
    <location>
        <begin position="77"/>
        <end position="94"/>
    </location>
</feature>
<organism evidence="2 3">
    <name type="scientific">Koribacter versatilis (strain Ellin345)</name>
    <dbReference type="NCBI Taxonomy" id="204669"/>
    <lineage>
        <taxon>Bacteria</taxon>
        <taxon>Pseudomonadati</taxon>
        <taxon>Acidobacteriota</taxon>
        <taxon>Terriglobia</taxon>
        <taxon>Terriglobales</taxon>
        <taxon>Candidatus Korobacteraceae</taxon>
        <taxon>Candidatus Korobacter</taxon>
    </lineage>
</organism>
<proteinExistence type="predicted"/>
<gene>
    <name evidence="2" type="ordered locus">Acid345_0170</name>
</gene>
<keyword evidence="3" id="KW-1185">Reference proteome</keyword>
<dbReference type="KEGG" id="aba:Acid345_0170"/>
<accession>Q1IVC5</accession>
<evidence type="ECO:0000256" key="1">
    <source>
        <dbReference type="SAM" id="Phobius"/>
    </source>
</evidence>
<keyword evidence="1" id="KW-1133">Transmembrane helix</keyword>
<reference evidence="2 3" key="1">
    <citation type="journal article" date="2009" name="Appl. Environ. Microbiol.">
        <title>Three genomes from the phylum Acidobacteria provide insight into the lifestyles of these microorganisms in soils.</title>
        <authorList>
            <person name="Ward N.L."/>
            <person name="Challacombe J.F."/>
            <person name="Janssen P.H."/>
            <person name="Henrissat B."/>
            <person name="Coutinho P.M."/>
            <person name="Wu M."/>
            <person name="Xie G."/>
            <person name="Haft D.H."/>
            <person name="Sait M."/>
            <person name="Badger J."/>
            <person name="Barabote R.D."/>
            <person name="Bradley B."/>
            <person name="Brettin T.S."/>
            <person name="Brinkac L.M."/>
            <person name="Bruce D."/>
            <person name="Creasy T."/>
            <person name="Daugherty S.C."/>
            <person name="Davidsen T.M."/>
            <person name="DeBoy R.T."/>
            <person name="Detter J.C."/>
            <person name="Dodson R.J."/>
            <person name="Durkin A.S."/>
            <person name="Ganapathy A."/>
            <person name="Gwinn-Giglio M."/>
            <person name="Han C.S."/>
            <person name="Khouri H."/>
            <person name="Kiss H."/>
            <person name="Kothari S.P."/>
            <person name="Madupu R."/>
            <person name="Nelson K.E."/>
            <person name="Nelson W.C."/>
            <person name="Paulsen I."/>
            <person name="Penn K."/>
            <person name="Ren Q."/>
            <person name="Rosovitz M.J."/>
            <person name="Selengut J.D."/>
            <person name="Shrivastava S."/>
            <person name="Sullivan S.A."/>
            <person name="Tapia R."/>
            <person name="Thompson L.S."/>
            <person name="Watkins K.L."/>
            <person name="Yang Q."/>
            <person name="Yu C."/>
            <person name="Zafar N."/>
            <person name="Zhou L."/>
            <person name="Kuske C.R."/>
        </authorList>
    </citation>
    <scope>NUCLEOTIDE SEQUENCE [LARGE SCALE GENOMIC DNA]</scope>
    <source>
        <strain evidence="2 3">Ellin345</strain>
    </source>
</reference>
<feature type="transmembrane region" description="Helical" evidence="1">
    <location>
        <begin position="6"/>
        <end position="26"/>
    </location>
</feature>
<evidence type="ECO:0000313" key="3">
    <source>
        <dbReference type="Proteomes" id="UP000002432"/>
    </source>
</evidence>
<keyword evidence="1" id="KW-0472">Membrane</keyword>
<feature type="transmembrane region" description="Helical" evidence="1">
    <location>
        <begin position="47"/>
        <end position="65"/>
    </location>
</feature>
<feature type="transmembrane region" description="Helical" evidence="1">
    <location>
        <begin position="106"/>
        <end position="124"/>
    </location>
</feature>
<keyword evidence="1" id="KW-0812">Transmembrane</keyword>
<dbReference type="EMBL" id="CP000360">
    <property type="protein sequence ID" value="ABF39175.1"/>
    <property type="molecule type" value="Genomic_DNA"/>
</dbReference>